<organism evidence="2 3">
    <name type="scientific">Clostridium cadaveris</name>
    <dbReference type="NCBI Taxonomy" id="1529"/>
    <lineage>
        <taxon>Bacteria</taxon>
        <taxon>Bacillati</taxon>
        <taxon>Bacillota</taxon>
        <taxon>Clostridia</taxon>
        <taxon>Eubacteriales</taxon>
        <taxon>Clostridiaceae</taxon>
        <taxon>Clostridium</taxon>
    </lineage>
</organism>
<sequence length="131" mass="15321">MDFSSLVLMQKDGTSGFLTKELGSFEVGEGALYIKKFYEIDGKVTIVFDTNKDVEDWEYSAIYDVFDYEVFTENGYNIEDVDDEFNPTWKIEMSYVEDMKEMGSIVYDICEIISETMEKAFEEAEKNKEEY</sequence>
<evidence type="ECO:0000313" key="1">
    <source>
        <dbReference type="EMBL" id="PWL54803.1"/>
    </source>
</evidence>
<evidence type="ECO:0000313" key="4">
    <source>
        <dbReference type="Proteomes" id="UP000246114"/>
    </source>
</evidence>
<dbReference type="EMBL" id="QAMZ01000018">
    <property type="protein sequence ID" value="PWL54803.1"/>
    <property type="molecule type" value="Genomic_DNA"/>
</dbReference>
<gene>
    <name evidence="1" type="ORF">DBY38_03200</name>
    <name evidence="2" type="ORF">SAMN04487885_12433</name>
</gene>
<dbReference type="GeneID" id="90545474"/>
<evidence type="ECO:0000313" key="2">
    <source>
        <dbReference type="EMBL" id="SFG07665.1"/>
    </source>
</evidence>
<dbReference type="AlphaFoldDB" id="A0A1I2NUM5"/>
<dbReference type="Proteomes" id="UP000182135">
    <property type="component" value="Unassembled WGS sequence"/>
</dbReference>
<dbReference type="STRING" id="1529.SAMN04487885_12433"/>
<reference evidence="1 4" key="2">
    <citation type="submission" date="2018-03" db="EMBL/GenBank/DDBJ databases">
        <title>The uncultured portion of the human microbiome is neutrally assembled.</title>
        <authorList>
            <person name="Jeraldo P."/>
            <person name="Boardman L."/>
            <person name="White B.A."/>
            <person name="Nelson H."/>
            <person name="Goldenfeld N."/>
            <person name="Chia N."/>
        </authorList>
    </citation>
    <scope>NUCLEOTIDE SEQUENCE [LARGE SCALE GENOMIC DNA]</scope>
    <source>
        <strain evidence="1">CIM:MAG 903</strain>
    </source>
</reference>
<dbReference type="OrthoDB" id="1913818at2"/>
<dbReference type="EMBL" id="FOOE01000024">
    <property type="protein sequence ID" value="SFG07665.1"/>
    <property type="molecule type" value="Genomic_DNA"/>
</dbReference>
<dbReference type="Proteomes" id="UP000246114">
    <property type="component" value="Unassembled WGS sequence"/>
</dbReference>
<name>A0A1I2NUM5_9CLOT</name>
<reference evidence="2 3" key="1">
    <citation type="submission" date="2016-10" db="EMBL/GenBank/DDBJ databases">
        <authorList>
            <person name="de Groot N.N."/>
        </authorList>
    </citation>
    <scope>NUCLEOTIDE SEQUENCE [LARGE SCALE GENOMIC DNA]</scope>
    <source>
        <strain evidence="2 3">NLAE-zl-G419</strain>
    </source>
</reference>
<dbReference type="RefSeq" id="WP_027639568.1">
    <property type="nucleotide sequence ID" value="NZ_BAAACD010000031.1"/>
</dbReference>
<proteinExistence type="predicted"/>
<keyword evidence="3" id="KW-1185">Reference proteome</keyword>
<evidence type="ECO:0000313" key="3">
    <source>
        <dbReference type="Proteomes" id="UP000182135"/>
    </source>
</evidence>
<dbReference type="Pfam" id="PF20548">
    <property type="entry name" value="DUF6762"/>
    <property type="match status" value="1"/>
</dbReference>
<accession>A0A1I2NUM5</accession>
<dbReference type="eggNOG" id="ENOG50331JD">
    <property type="taxonomic scope" value="Bacteria"/>
</dbReference>
<dbReference type="InterPro" id="IPR046650">
    <property type="entry name" value="DUF6762"/>
</dbReference>
<protein>
    <submittedName>
        <fullName evidence="2">Uncharacterized protein</fullName>
    </submittedName>
</protein>